<dbReference type="PROSITE" id="PS00237">
    <property type="entry name" value="G_PROTEIN_RECEP_F1_1"/>
    <property type="match status" value="1"/>
</dbReference>
<feature type="domain" description="G-protein coupled receptors family 1 profile" evidence="7">
    <location>
        <begin position="57"/>
        <end position="340"/>
    </location>
</feature>
<evidence type="ECO:0000313" key="9">
    <source>
        <dbReference type="Proteomes" id="UP001283361"/>
    </source>
</evidence>
<dbReference type="GO" id="GO:0016020">
    <property type="term" value="C:membrane"/>
    <property type="evidence" value="ECO:0007669"/>
    <property type="project" value="UniProtKB-SubCell"/>
</dbReference>
<protein>
    <recommendedName>
        <fullName evidence="7">G-protein coupled receptors family 1 profile domain-containing protein</fullName>
    </recommendedName>
</protein>
<evidence type="ECO:0000256" key="1">
    <source>
        <dbReference type="ARBA" id="ARBA00004370"/>
    </source>
</evidence>
<proteinExistence type="inferred from homology"/>
<evidence type="ECO:0000256" key="3">
    <source>
        <dbReference type="ARBA" id="ARBA00022989"/>
    </source>
</evidence>
<organism evidence="8 9">
    <name type="scientific">Elysia crispata</name>
    <name type="common">lettuce slug</name>
    <dbReference type="NCBI Taxonomy" id="231223"/>
    <lineage>
        <taxon>Eukaryota</taxon>
        <taxon>Metazoa</taxon>
        <taxon>Spiralia</taxon>
        <taxon>Lophotrochozoa</taxon>
        <taxon>Mollusca</taxon>
        <taxon>Gastropoda</taxon>
        <taxon>Heterobranchia</taxon>
        <taxon>Euthyneura</taxon>
        <taxon>Panpulmonata</taxon>
        <taxon>Sacoglossa</taxon>
        <taxon>Placobranchoidea</taxon>
        <taxon>Plakobranchidae</taxon>
        <taxon>Elysia</taxon>
    </lineage>
</organism>
<feature type="transmembrane region" description="Helical" evidence="6">
    <location>
        <begin position="324"/>
        <end position="347"/>
    </location>
</feature>
<keyword evidence="5" id="KW-0297">G-protein coupled receptor</keyword>
<evidence type="ECO:0000256" key="6">
    <source>
        <dbReference type="SAM" id="Phobius"/>
    </source>
</evidence>
<keyword evidence="5" id="KW-0675">Receptor</keyword>
<dbReference type="Gene3D" id="1.20.1070.10">
    <property type="entry name" value="Rhodopsin 7-helix transmembrane proteins"/>
    <property type="match status" value="1"/>
</dbReference>
<dbReference type="AlphaFoldDB" id="A0AAE0ZZN3"/>
<keyword evidence="3 6" id="KW-1133">Transmembrane helix</keyword>
<feature type="transmembrane region" description="Helical" evidence="6">
    <location>
        <begin position="222"/>
        <end position="241"/>
    </location>
</feature>
<feature type="transmembrane region" description="Helical" evidence="6">
    <location>
        <begin position="117"/>
        <end position="140"/>
    </location>
</feature>
<feature type="transmembrane region" description="Helical" evidence="6">
    <location>
        <begin position="160"/>
        <end position="183"/>
    </location>
</feature>
<keyword evidence="2 5" id="KW-0812">Transmembrane</keyword>
<name>A0AAE0ZZN3_9GAST</name>
<reference evidence="8" key="1">
    <citation type="journal article" date="2023" name="G3 (Bethesda)">
        <title>A reference genome for the long-term kleptoplast-retaining sea slug Elysia crispata morphotype clarki.</title>
        <authorList>
            <person name="Eastman K.E."/>
            <person name="Pendleton A.L."/>
            <person name="Shaikh M.A."/>
            <person name="Suttiyut T."/>
            <person name="Ogas R."/>
            <person name="Tomko P."/>
            <person name="Gavelis G."/>
            <person name="Widhalm J.R."/>
            <person name="Wisecaver J.H."/>
        </authorList>
    </citation>
    <scope>NUCLEOTIDE SEQUENCE</scope>
    <source>
        <strain evidence="8">ECLA1</strain>
    </source>
</reference>
<comment type="subcellular location">
    <subcellularLocation>
        <location evidence="1">Membrane</location>
    </subcellularLocation>
</comment>
<dbReference type="InterPro" id="IPR052954">
    <property type="entry name" value="GPCR-Ligand_Int"/>
</dbReference>
<dbReference type="InterPro" id="IPR019427">
    <property type="entry name" value="7TM_GPCR_serpentine_rcpt_Srw"/>
</dbReference>
<feature type="transmembrane region" description="Helical" evidence="6">
    <location>
        <begin position="42"/>
        <end position="66"/>
    </location>
</feature>
<accession>A0AAE0ZZN3</accession>
<evidence type="ECO:0000259" key="7">
    <source>
        <dbReference type="PROSITE" id="PS50262"/>
    </source>
</evidence>
<dbReference type="PRINTS" id="PR00237">
    <property type="entry name" value="GPCRRHODOPSN"/>
</dbReference>
<evidence type="ECO:0000256" key="5">
    <source>
        <dbReference type="RuleBase" id="RU000688"/>
    </source>
</evidence>
<dbReference type="EMBL" id="JAWDGP010002927">
    <property type="protein sequence ID" value="KAK3778549.1"/>
    <property type="molecule type" value="Genomic_DNA"/>
</dbReference>
<evidence type="ECO:0000313" key="8">
    <source>
        <dbReference type="EMBL" id="KAK3778549.1"/>
    </source>
</evidence>
<dbReference type="PANTHER" id="PTHR46641:SF2">
    <property type="entry name" value="FMRFAMIDE RECEPTOR"/>
    <property type="match status" value="1"/>
</dbReference>
<keyword evidence="4 6" id="KW-0472">Membrane</keyword>
<comment type="similarity">
    <text evidence="5">Belongs to the G-protein coupled receptor 1 family.</text>
</comment>
<keyword evidence="5" id="KW-0807">Transducer</keyword>
<dbReference type="InterPro" id="IPR000276">
    <property type="entry name" value="GPCR_Rhodpsn"/>
</dbReference>
<dbReference type="PANTHER" id="PTHR46641">
    <property type="entry name" value="FMRFAMIDE RECEPTOR-RELATED"/>
    <property type="match status" value="1"/>
</dbReference>
<dbReference type="GO" id="GO:0008528">
    <property type="term" value="F:G protein-coupled peptide receptor activity"/>
    <property type="evidence" value="ECO:0007669"/>
    <property type="project" value="InterPro"/>
</dbReference>
<dbReference type="SUPFAM" id="SSF81321">
    <property type="entry name" value="Family A G protein-coupled receptor-like"/>
    <property type="match status" value="1"/>
</dbReference>
<keyword evidence="9" id="KW-1185">Reference proteome</keyword>
<evidence type="ECO:0000256" key="4">
    <source>
        <dbReference type="ARBA" id="ARBA00023136"/>
    </source>
</evidence>
<gene>
    <name evidence="8" type="ORF">RRG08_064418</name>
</gene>
<dbReference type="Pfam" id="PF10324">
    <property type="entry name" value="7TM_GPCR_Srw"/>
    <property type="match status" value="1"/>
</dbReference>
<dbReference type="InterPro" id="IPR017452">
    <property type="entry name" value="GPCR_Rhodpsn_7TM"/>
</dbReference>
<comment type="caution">
    <text evidence="8">The sequence shown here is derived from an EMBL/GenBank/DDBJ whole genome shotgun (WGS) entry which is preliminary data.</text>
</comment>
<feature type="transmembrane region" description="Helical" evidence="6">
    <location>
        <begin position="280"/>
        <end position="304"/>
    </location>
</feature>
<dbReference type="Proteomes" id="UP001283361">
    <property type="component" value="Unassembled WGS sequence"/>
</dbReference>
<dbReference type="PROSITE" id="PS50262">
    <property type="entry name" value="G_PROTEIN_RECEP_F1_2"/>
    <property type="match status" value="1"/>
</dbReference>
<sequence length="358" mass="40739">MDPINVLNSTILSLQPDQESKNAVVRGKIISDSVREQFELIVGYWIVFFLSALGVITNSLTMIVFIRQGFRDSVNVSLFSIAVWDQIKCLSGVVYRLHGPVGLIDPVSGIILKWASWPVLIYLPIFAGYVSYGLATYVSIERCLSVSMPLKVKSLMKPRLTTWLMVGLSIIIFGSFSSVIFVYKVEYTFNSYYNTSLPRVTTGSLYFALNGVILKMYKYLGIFYPAIFCTIMTVSSAIIVIQLRRSAANFRPDRGKHGGRNTFGTTSVNLTPRDVKVTRMLLVVILVYIMDFFPRLCKYLASLIEPEFFAYNRLHNLMQIASNTIWILDFLNASVNFFIFMSMSTNFKTTFYETFRRS</sequence>
<evidence type="ECO:0000256" key="2">
    <source>
        <dbReference type="ARBA" id="ARBA00022692"/>
    </source>
</evidence>